<feature type="transmembrane region" description="Helical" evidence="5">
    <location>
        <begin position="438"/>
        <end position="457"/>
    </location>
</feature>
<reference evidence="7 8" key="1">
    <citation type="submission" date="2017-09" db="EMBL/GenBank/DDBJ databases">
        <authorList>
            <person name="Bumgarner R.E."/>
        </authorList>
    </citation>
    <scope>NUCLEOTIDE SEQUENCE [LARGE SCALE GENOMIC DNA]</scope>
    <source>
        <strain evidence="7 8">T34998</strain>
    </source>
</reference>
<feature type="domain" description="Major facilitator superfamily (MFS) profile" evidence="6">
    <location>
        <begin position="24"/>
        <end position="500"/>
    </location>
</feature>
<evidence type="ECO:0000256" key="3">
    <source>
        <dbReference type="ARBA" id="ARBA00022989"/>
    </source>
</evidence>
<feature type="transmembrane region" description="Helical" evidence="5">
    <location>
        <begin position="151"/>
        <end position="170"/>
    </location>
</feature>
<feature type="transmembrane region" description="Helical" evidence="5">
    <location>
        <begin position="182"/>
        <end position="201"/>
    </location>
</feature>
<dbReference type="InterPro" id="IPR011701">
    <property type="entry name" value="MFS"/>
</dbReference>
<dbReference type="InterPro" id="IPR020846">
    <property type="entry name" value="MFS_dom"/>
</dbReference>
<comment type="caution">
    <text evidence="7">The sequence shown here is derived from an EMBL/GenBank/DDBJ whole genome shotgun (WGS) entry which is preliminary data.</text>
</comment>
<gene>
    <name evidence="7" type="ORF">CP880_05540</name>
</gene>
<feature type="transmembrane region" description="Helical" evidence="5">
    <location>
        <begin position="271"/>
        <end position="290"/>
    </location>
</feature>
<dbReference type="NCBIfam" id="NF003024">
    <property type="entry name" value="PRK03893.1"/>
    <property type="match status" value="1"/>
</dbReference>
<feature type="transmembrane region" description="Helical" evidence="5">
    <location>
        <begin position="26"/>
        <end position="46"/>
    </location>
</feature>
<keyword evidence="4 5" id="KW-0472">Membrane</keyword>
<dbReference type="CDD" id="cd17316">
    <property type="entry name" value="MFS_SV2_like"/>
    <property type="match status" value="1"/>
</dbReference>
<name>A0ABX9IF55_9ACTN</name>
<dbReference type="Pfam" id="PF07690">
    <property type="entry name" value="MFS_1"/>
    <property type="match status" value="1"/>
</dbReference>
<evidence type="ECO:0000259" key="6">
    <source>
        <dbReference type="PROSITE" id="PS50850"/>
    </source>
</evidence>
<organism evidence="7 8">
    <name type="scientific">Cutibacterium namnetense</name>
    <dbReference type="NCBI Taxonomy" id="1574624"/>
    <lineage>
        <taxon>Bacteria</taxon>
        <taxon>Bacillati</taxon>
        <taxon>Actinomycetota</taxon>
        <taxon>Actinomycetes</taxon>
        <taxon>Propionibacteriales</taxon>
        <taxon>Propionibacteriaceae</taxon>
        <taxon>Cutibacterium</taxon>
    </lineage>
</organism>
<feature type="transmembrane region" description="Helical" evidence="5">
    <location>
        <begin position="58"/>
        <end position="81"/>
    </location>
</feature>
<evidence type="ECO:0000256" key="2">
    <source>
        <dbReference type="ARBA" id="ARBA00022692"/>
    </source>
</evidence>
<evidence type="ECO:0000256" key="4">
    <source>
        <dbReference type="ARBA" id="ARBA00023136"/>
    </source>
</evidence>
<sequence length="542" mass="58498">MSGVEAIAARKSWRDELTGTQWKSFWAAWIGYLLDGFDFVMITLVLTEIGRTFHVGPAATATLVSAAFIARWFGGLLLGAIGDRIGRKEAMVISILLYAGGSVVCAIAPTFWVIFLARVCIGMGMAGEYGSSATYVIESWPVRLRNKASGFLISGFSLGAGVTAQVYALIEYLTHGTSAEPHTWRILFALGIIPIALALWLRRTLPEAADFVKMREEKAARAAAGEAVEKTDMFTMLFARNPKRSIINIVLALTTFGCLIVIYLFKSGVPGLVLALLWIVVAAVMVSFMVQFEGSRWPTGVAVMITVFVAFLYSWPLQALLPTYYRQTLGLGSDTASNLVTATSFGAAAGCIMAGFIGDRFGTRKAYWVSLLISEFLVLPVFLVSRDMVHSSTVWVVLLGVFIFVQQMFGQGISGLLPKFISNYFPVEKRAAGLGFSYNVGALGGAIAPVLGIALAGDPATGVGGALPSSWGLGWTLFILSFAFTAVIIILIAINFPYRMQKLLRPGHVRPADRMDHVDEEFAASRTPDTIAASAGEKEDVS</sequence>
<keyword evidence="2 5" id="KW-0812">Transmembrane</keyword>
<dbReference type="RefSeq" id="WP_063811704.1">
    <property type="nucleotide sequence ID" value="NZ_JARJOC010000003.1"/>
</dbReference>
<feature type="transmembrane region" description="Helical" evidence="5">
    <location>
        <begin position="297"/>
        <end position="315"/>
    </location>
</feature>
<feature type="transmembrane region" description="Helical" evidence="5">
    <location>
        <begin position="246"/>
        <end position="265"/>
    </location>
</feature>
<proteinExistence type="predicted"/>
<evidence type="ECO:0000256" key="1">
    <source>
        <dbReference type="ARBA" id="ARBA00004651"/>
    </source>
</evidence>
<dbReference type="EMBL" id="PCZS01000001">
    <property type="protein sequence ID" value="REB71136.1"/>
    <property type="molecule type" value="Genomic_DNA"/>
</dbReference>
<feature type="transmembrane region" description="Helical" evidence="5">
    <location>
        <begin position="477"/>
        <end position="498"/>
    </location>
</feature>
<feature type="transmembrane region" description="Helical" evidence="5">
    <location>
        <begin position="366"/>
        <end position="383"/>
    </location>
</feature>
<dbReference type="Gene3D" id="1.20.1250.20">
    <property type="entry name" value="MFS general substrate transporter like domains"/>
    <property type="match status" value="2"/>
</dbReference>
<keyword evidence="8" id="KW-1185">Reference proteome</keyword>
<comment type="subcellular location">
    <subcellularLocation>
        <location evidence="1">Cell membrane</location>
        <topology evidence="1">Multi-pass membrane protein</topology>
    </subcellularLocation>
</comment>
<feature type="transmembrane region" description="Helical" evidence="5">
    <location>
        <begin position="395"/>
        <end position="417"/>
    </location>
</feature>
<feature type="transmembrane region" description="Helical" evidence="5">
    <location>
        <begin position="93"/>
        <end position="117"/>
    </location>
</feature>
<feature type="transmembrane region" description="Helical" evidence="5">
    <location>
        <begin position="335"/>
        <end position="357"/>
    </location>
</feature>
<evidence type="ECO:0000313" key="7">
    <source>
        <dbReference type="EMBL" id="REB71136.1"/>
    </source>
</evidence>
<dbReference type="PANTHER" id="PTHR23508">
    <property type="entry name" value="CARBOXYLIC ACID TRANSPORTER PROTEIN HOMOLOG"/>
    <property type="match status" value="1"/>
</dbReference>
<dbReference type="PANTHER" id="PTHR23508:SF3">
    <property type="entry name" value="SIALIC ACID TRANSPORTER NANT"/>
    <property type="match status" value="1"/>
</dbReference>
<protein>
    <submittedName>
        <fullName evidence="7">MFS transporter</fullName>
    </submittedName>
</protein>
<evidence type="ECO:0000313" key="8">
    <source>
        <dbReference type="Proteomes" id="UP000256324"/>
    </source>
</evidence>
<accession>A0ABX9IF55</accession>
<dbReference type="Proteomes" id="UP000256324">
    <property type="component" value="Unassembled WGS sequence"/>
</dbReference>
<dbReference type="SUPFAM" id="SSF103473">
    <property type="entry name" value="MFS general substrate transporter"/>
    <property type="match status" value="1"/>
</dbReference>
<dbReference type="InterPro" id="IPR036259">
    <property type="entry name" value="MFS_trans_sf"/>
</dbReference>
<evidence type="ECO:0000256" key="5">
    <source>
        <dbReference type="SAM" id="Phobius"/>
    </source>
</evidence>
<keyword evidence="3 5" id="KW-1133">Transmembrane helix</keyword>
<dbReference type="PROSITE" id="PS50850">
    <property type="entry name" value="MFS"/>
    <property type="match status" value="1"/>
</dbReference>